<protein>
    <submittedName>
        <fullName evidence="1">Uncharacterized protein</fullName>
    </submittedName>
</protein>
<sequence length="45" mass="5228">AKLNLSSLGLDVTVFSVFCDFNPRSWYLANSIFNVYGYSESWLRF</sequence>
<gene>
    <name evidence="2" type="ORF">D910_12122</name>
    <name evidence="1" type="ORF">YQE_03240</name>
</gene>
<evidence type="ECO:0000313" key="1">
    <source>
        <dbReference type="EMBL" id="ENN80245.1"/>
    </source>
</evidence>
<proteinExistence type="predicted"/>
<dbReference type="AlphaFoldDB" id="N6UER3"/>
<feature type="non-terminal residue" evidence="1">
    <location>
        <position position="1"/>
    </location>
</feature>
<dbReference type="EMBL" id="KB740562">
    <property type="protein sequence ID" value="ENN80245.1"/>
    <property type="molecule type" value="Genomic_DNA"/>
</dbReference>
<evidence type="ECO:0000313" key="3">
    <source>
        <dbReference type="Proteomes" id="UP000030742"/>
    </source>
</evidence>
<organism evidence="1">
    <name type="scientific">Dendroctonus ponderosae</name>
    <name type="common">Mountain pine beetle</name>
    <dbReference type="NCBI Taxonomy" id="77166"/>
    <lineage>
        <taxon>Eukaryota</taxon>
        <taxon>Metazoa</taxon>
        <taxon>Ecdysozoa</taxon>
        <taxon>Arthropoda</taxon>
        <taxon>Hexapoda</taxon>
        <taxon>Insecta</taxon>
        <taxon>Pterygota</taxon>
        <taxon>Neoptera</taxon>
        <taxon>Endopterygota</taxon>
        <taxon>Coleoptera</taxon>
        <taxon>Polyphaga</taxon>
        <taxon>Cucujiformia</taxon>
        <taxon>Curculionidae</taxon>
        <taxon>Scolytinae</taxon>
        <taxon>Dendroctonus</taxon>
    </lineage>
</organism>
<reference evidence="1 3" key="1">
    <citation type="journal article" date="2013" name="Genome Biol.">
        <title>Draft genome of the mountain pine beetle, Dendroctonus ponderosae Hopkins, a major forest pest.</title>
        <authorList>
            <person name="Keeling C.I."/>
            <person name="Yuen M.M."/>
            <person name="Liao N.Y."/>
            <person name="Docking T.R."/>
            <person name="Chan S.K."/>
            <person name="Taylor G.A."/>
            <person name="Palmquist D.L."/>
            <person name="Jackman S.D."/>
            <person name="Nguyen A."/>
            <person name="Li M."/>
            <person name="Henderson H."/>
            <person name="Janes J.K."/>
            <person name="Zhao Y."/>
            <person name="Pandoh P."/>
            <person name="Moore R."/>
            <person name="Sperling F.A."/>
            <person name="Huber D.P."/>
            <person name="Birol I."/>
            <person name="Jones S.J."/>
            <person name="Bohlmann J."/>
        </authorList>
    </citation>
    <scope>NUCLEOTIDE SEQUENCE</scope>
</reference>
<dbReference type="EMBL" id="KB632399">
    <property type="protein sequence ID" value="ERL94849.1"/>
    <property type="molecule type" value="Genomic_DNA"/>
</dbReference>
<name>N6UER3_DENPD</name>
<dbReference type="HOGENOM" id="CLU_3210327_0_0_1"/>
<dbReference type="Proteomes" id="UP000030742">
    <property type="component" value="Unassembled WGS sequence"/>
</dbReference>
<accession>N6UER3</accession>
<evidence type="ECO:0000313" key="2">
    <source>
        <dbReference type="EMBL" id="ERL94849.1"/>
    </source>
</evidence>